<reference evidence="1" key="1">
    <citation type="submission" date="2021-06" db="EMBL/GenBank/DDBJ databases">
        <authorList>
            <person name="Kallberg Y."/>
            <person name="Tangrot J."/>
            <person name="Rosling A."/>
        </authorList>
    </citation>
    <scope>NUCLEOTIDE SEQUENCE</scope>
    <source>
        <strain evidence="1">IL203A</strain>
    </source>
</reference>
<name>A0ACA9MJD8_9GLOM</name>
<organism evidence="1 2">
    <name type="scientific">Dentiscutata heterogama</name>
    <dbReference type="NCBI Taxonomy" id="1316150"/>
    <lineage>
        <taxon>Eukaryota</taxon>
        <taxon>Fungi</taxon>
        <taxon>Fungi incertae sedis</taxon>
        <taxon>Mucoromycota</taxon>
        <taxon>Glomeromycotina</taxon>
        <taxon>Glomeromycetes</taxon>
        <taxon>Diversisporales</taxon>
        <taxon>Gigasporaceae</taxon>
        <taxon>Dentiscutata</taxon>
    </lineage>
</organism>
<keyword evidence="2" id="KW-1185">Reference proteome</keyword>
<proteinExistence type="predicted"/>
<evidence type="ECO:0000313" key="2">
    <source>
        <dbReference type="Proteomes" id="UP000789702"/>
    </source>
</evidence>
<gene>
    <name evidence="1" type="ORF">DHETER_LOCUS6859</name>
</gene>
<protein>
    <submittedName>
        <fullName evidence="1">6099_t:CDS:1</fullName>
    </submittedName>
</protein>
<dbReference type="EMBL" id="CAJVPU010009047">
    <property type="protein sequence ID" value="CAG8590897.1"/>
    <property type="molecule type" value="Genomic_DNA"/>
</dbReference>
<sequence>MLHYGGQLFQQYVVDNYVKIESERLNYLRFNQDKLHKEHYQGLHDSYLLGVTNTAEVGTRTILPSLFIS</sequence>
<comment type="caution">
    <text evidence="1">The sequence shown here is derived from an EMBL/GenBank/DDBJ whole genome shotgun (WGS) entry which is preliminary data.</text>
</comment>
<feature type="non-terminal residue" evidence="1">
    <location>
        <position position="69"/>
    </location>
</feature>
<dbReference type="Proteomes" id="UP000789702">
    <property type="component" value="Unassembled WGS sequence"/>
</dbReference>
<evidence type="ECO:0000313" key="1">
    <source>
        <dbReference type="EMBL" id="CAG8590897.1"/>
    </source>
</evidence>
<accession>A0ACA9MJD8</accession>